<organism evidence="1 2">
    <name type="scientific">Setomelanomma holmii</name>
    <dbReference type="NCBI Taxonomy" id="210430"/>
    <lineage>
        <taxon>Eukaryota</taxon>
        <taxon>Fungi</taxon>
        <taxon>Dikarya</taxon>
        <taxon>Ascomycota</taxon>
        <taxon>Pezizomycotina</taxon>
        <taxon>Dothideomycetes</taxon>
        <taxon>Pleosporomycetidae</taxon>
        <taxon>Pleosporales</taxon>
        <taxon>Pleosporineae</taxon>
        <taxon>Phaeosphaeriaceae</taxon>
        <taxon>Setomelanomma</taxon>
    </lineage>
</organism>
<gene>
    <name evidence="1" type="ORF">EK21DRAFT_103509</name>
</gene>
<protein>
    <submittedName>
        <fullName evidence="1">Uncharacterized protein</fullName>
    </submittedName>
</protein>
<evidence type="ECO:0000313" key="2">
    <source>
        <dbReference type="Proteomes" id="UP000799777"/>
    </source>
</evidence>
<reference evidence="1" key="1">
    <citation type="journal article" date="2020" name="Stud. Mycol.">
        <title>101 Dothideomycetes genomes: a test case for predicting lifestyles and emergence of pathogens.</title>
        <authorList>
            <person name="Haridas S."/>
            <person name="Albert R."/>
            <person name="Binder M."/>
            <person name="Bloem J."/>
            <person name="Labutti K."/>
            <person name="Salamov A."/>
            <person name="Andreopoulos B."/>
            <person name="Baker S."/>
            <person name="Barry K."/>
            <person name="Bills G."/>
            <person name="Bluhm B."/>
            <person name="Cannon C."/>
            <person name="Castanera R."/>
            <person name="Culley D."/>
            <person name="Daum C."/>
            <person name="Ezra D."/>
            <person name="Gonzalez J."/>
            <person name="Henrissat B."/>
            <person name="Kuo A."/>
            <person name="Liang C."/>
            <person name="Lipzen A."/>
            <person name="Lutzoni F."/>
            <person name="Magnuson J."/>
            <person name="Mondo S."/>
            <person name="Nolan M."/>
            <person name="Ohm R."/>
            <person name="Pangilinan J."/>
            <person name="Park H.-J."/>
            <person name="Ramirez L."/>
            <person name="Alfaro M."/>
            <person name="Sun H."/>
            <person name="Tritt A."/>
            <person name="Yoshinaga Y."/>
            <person name="Zwiers L.-H."/>
            <person name="Turgeon B."/>
            <person name="Goodwin S."/>
            <person name="Spatafora J."/>
            <person name="Crous P."/>
            <person name="Grigoriev I."/>
        </authorList>
    </citation>
    <scope>NUCLEOTIDE SEQUENCE</scope>
    <source>
        <strain evidence="1">CBS 110217</strain>
    </source>
</reference>
<dbReference type="PANTHER" id="PTHR38119:SF1">
    <property type="entry name" value="BTB DOMAIN-CONTAINING PROTEIN"/>
    <property type="match status" value="1"/>
</dbReference>
<accession>A0A9P4LJ01</accession>
<dbReference type="PANTHER" id="PTHR38119">
    <property type="entry name" value="BTB DOMAIN-CONTAINING PROTEIN-RELATED"/>
    <property type="match status" value="1"/>
</dbReference>
<keyword evidence="2" id="KW-1185">Reference proteome</keyword>
<evidence type="ECO:0000313" key="1">
    <source>
        <dbReference type="EMBL" id="KAF2026087.1"/>
    </source>
</evidence>
<name>A0A9P4LJ01_9PLEO</name>
<dbReference type="OrthoDB" id="5280838at2759"/>
<dbReference type="AlphaFoldDB" id="A0A9P4LJ01"/>
<sequence length="275" mass="31248">MWSSIFASFYNLPPRIPAENIATTLSTSEQLLKVADALNCTSLLSASISTALQSHRHALYNVISRDPARFLLLSFSLQNSSIYTGSQIYIIGAYPCWPWPTKRSVLPAFIMDLVNTKAEELDKTCLEAERDLLTLTITVPTGPVQAHVNSQFDTWFIVQTFRDTLAQQFHALDCDRKKPLKRGTLFRKIRKGGVEYMPYEEMRRLMTRVMPGAVDSLEEDLGLLKEHARGVMEEVSRNEGMVDIKGVEVGWLMCARIERRDIPWMVEEGEICDDL</sequence>
<proteinExistence type="predicted"/>
<dbReference type="EMBL" id="ML978250">
    <property type="protein sequence ID" value="KAF2026087.1"/>
    <property type="molecule type" value="Genomic_DNA"/>
</dbReference>
<dbReference type="Proteomes" id="UP000799777">
    <property type="component" value="Unassembled WGS sequence"/>
</dbReference>
<comment type="caution">
    <text evidence="1">The sequence shown here is derived from an EMBL/GenBank/DDBJ whole genome shotgun (WGS) entry which is preliminary data.</text>
</comment>